<dbReference type="GO" id="GO:0003676">
    <property type="term" value="F:nucleic acid binding"/>
    <property type="evidence" value="ECO:0007669"/>
    <property type="project" value="InterPro"/>
</dbReference>
<dbReference type="OrthoDB" id="5348404at2759"/>
<feature type="region of interest" description="Disordered" evidence="1">
    <location>
        <begin position="482"/>
        <end position="541"/>
    </location>
</feature>
<feature type="compositionally biased region" description="Polar residues" evidence="1">
    <location>
        <begin position="356"/>
        <end position="367"/>
    </location>
</feature>
<feature type="region of interest" description="Disordered" evidence="1">
    <location>
        <begin position="356"/>
        <end position="410"/>
    </location>
</feature>
<evidence type="ECO:0000256" key="1">
    <source>
        <dbReference type="SAM" id="MobiDB-lite"/>
    </source>
</evidence>
<organism evidence="2 3">
    <name type="scientific">Ramularia collo-cygni</name>
    <dbReference type="NCBI Taxonomy" id="112498"/>
    <lineage>
        <taxon>Eukaryota</taxon>
        <taxon>Fungi</taxon>
        <taxon>Dikarya</taxon>
        <taxon>Ascomycota</taxon>
        <taxon>Pezizomycotina</taxon>
        <taxon>Dothideomycetes</taxon>
        <taxon>Dothideomycetidae</taxon>
        <taxon>Mycosphaerellales</taxon>
        <taxon>Mycosphaerellaceae</taxon>
        <taxon>Ramularia</taxon>
    </lineage>
</organism>
<name>A0A2D3VES9_9PEZI</name>
<dbReference type="InterPro" id="IPR036361">
    <property type="entry name" value="SAP_dom_sf"/>
</dbReference>
<dbReference type="PANTHER" id="PTHR47031">
    <property type="entry name" value="SAP DNA-BINDING DOMAIN-CONTAINING PROTEIN"/>
    <property type="match status" value="1"/>
</dbReference>
<evidence type="ECO:0008006" key="4">
    <source>
        <dbReference type="Google" id="ProtNLM"/>
    </source>
</evidence>
<feature type="region of interest" description="Disordered" evidence="1">
    <location>
        <begin position="77"/>
        <end position="218"/>
    </location>
</feature>
<reference evidence="2 3" key="1">
    <citation type="submission" date="2016-03" db="EMBL/GenBank/DDBJ databases">
        <authorList>
            <person name="Ploux O."/>
        </authorList>
    </citation>
    <scope>NUCLEOTIDE SEQUENCE [LARGE SCALE GENOMIC DNA]</scope>
    <source>
        <strain evidence="2 3">URUG2</strain>
    </source>
</reference>
<dbReference type="InterPro" id="IPR034257">
    <property type="entry name" value="Acinus_RRM"/>
</dbReference>
<dbReference type="SUPFAM" id="SSF54928">
    <property type="entry name" value="RNA-binding domain, RBD"/>
    <property type="match status" value="1"/>
</dbReference>
<feature type="compositionally biased region" description="Acidic residues" evidence="1">
    <location>
        <begin position="134"/>
        <end position="145"/>
    </location>
</feature>
<feature type="compositionally biased region" description="Basic and acidic residues" evidence="1">
    <location>
        <begin position="104"/>
        <end position="119"/>
    </location>
</feature>
<dbReference type="STRING" id="112498.A0A2D3VES9"/>
<evidence type="ECO:0000313" key="2">
    <source>
        <dbReference type="EMBL" id="CZT24345.1"/>
    </source>
</evidence>
<accession>A0A2D3VES9</accession>
<dbReference type="RefSeq" id="XP_023631069.1">
    <property type="nucleotide sequence ID" value="XM_023775301.1"/>
</dbReference>
<dbReference type="Proteomes" id="UP000225277">
    <property type="component" value="Unassembled WGS sequence"/>
</dbReference>
<feature type="compositionally biased region" description="Gly residues" evidence="1">
    <location>
        <begin position="508"/>
        <end position="541"/>
    </location>
</feature>
<dbReference type="AlphaFoldDB" id="A0A2D3VES9"/>
<dbReference type="PANTHER" id="PTHR47031:SF3">
    <property type="entry name" value="SAP DOMAIN-CONTAINING PROTEIN"/>
    <property type="match status" value="1"/>
</dbReference>
<keyword evidence="3" id="KW-1185">Reference proteome</keyword>
<protein>
    <recommendedName>
        <fullName evidence="4">SAP domain-containing protein</fullName>
    </recommendedName>
</protein>
<dbReference type="InterPro" id="IPR035979">
    <property type="entry name" value="RBD_domain_sf"/>
</dbReference>
<dbReference type="GeneID" id="35605119"/>
<proteinExistence type="predicted"/>
<gene>
    <name evidence="2" type="ORF">RCC_10068</name>
</gene>
<sequence length="541" mass="58618">MTDYSKLKVAELKELVKERGIVAPGLKLKQQFIDALTAADDGTTGEEAETEQAQDEMVVDGGEAAGNVETQEEVKEVQAAAKVEEADTAAVENGNGTAVEEVDDSKPEGDAPVDDKADEPMNDVPETDHKQEQEQEPEPEAEADAESNKRKRRSPTPPLREESVSKKIKTAQDEPAMPDTSRDDMDVEKDEGAEDARTKTLSSQPTEDAFMSDVTSTAPSQHSATRALYVRNLVRPLQPNVLREHLLAVASPPSSDIDASTVEEFHLDKLRSHALVLFSSISAASRARSALHDQVWPPEPMRKPLFADFFPDEKFQEWVDLETSRERDNLRWEVTYTPATTEDGSHTVTASLQEVSATRQPTHNQMRNDGPTPTGPRASLAGEGMPNAPSGPRTAPTPQPQIPEPTQSKSFTTLDASYKFSETKPKLYWQPVDPELVAKRLEELERGTSEAWDGNMATGELRRYTFEDGDKIVDGGVDWGKFGGGGHHAGPPPRRGGGRDFGGRGRRGGGGGYRGGGGYGGGGGGGYRGDTYRGGGAPARW</sequence>
<dbReference type="CDD" id="cd12432">
    <property type="entry name" value="RRM_ACINU"/>
    <property type="match status" value="1"/>
</dbReference>
<dbReference type="Gene3D" id="1.10.720.30">
    <property type="entry name" value="SAP domain"/>
    <property type="match status" value="1"/>
</dbReference>
<evidence type="ECO:0000313" key="3">
    <source>
        <dbReference type="Proteomes" id="UP000225277"/>
    </source>
</evidence>
<dbReference type="EMBL" id="FJUY01000020">
    <property type="protein sequence ID" value="CZT24345.1"/>
    <property type="molecule type" value="Genomic_DNA"/>
</dbReference>